<dbReference type="InterPro" id="IPR053832">
    <property type="entry name" value="DUF6924"/>
</dbReference>
<protein>
    <recommendedName>
        <fullName evidence="1">DUF6924 domain-containing protein</fullName>
    </recommendedName>
</protein>
<sequence length="142" mass="16598">MQQNNIFLIRTFWGKDTDEEFDCFQARLKSSSDNYYEFVQMGSKEQVNQLPPIEAYEWLKKNTFSEHLGELLVIFDETSSRDGSAVLLRIKPDKSDEHCQIIRSDPSRAWECNANLEICNMDWCEYVDWAEVSGGSLPFRPE</sequence>
<evidence type="ECO:0000313" key="2">
    <source>
        <dbReference type="EMBL" id="CAF1216114.1"/>
    </source>
</evidence>
<dbReference type="Proteomes" id="UP000663828">
    <property type="component" value="Unassembled WGS sequence"/>
</dbReference>
<keyword evidence="3" id="KW-1185">Reference proteome</keyword>
<reference evidence="2" key="1">
    <citation type="submission" date="2021-02" db="EMBL/GenBank/DDBJ databases">
        <authorList>
            <person name="Nowell W R."/>
        </authorList>
    </citation>
    <scope>NUCLEOTIDE SEQUENCE</scope>
</reference>
<dbReference type="Pfam" id="PF21962">
    <property type="entry name" value="DUF6924"/>
    <property type="match status" value="1"/>
</dbReference>
<accession>A0A814XG27</accession>
<name>A0A814XG27_ADIRI</name>
<organism evidence="2 3">
    <name type="scientific">Adineta ricciae</name>
    <name type="common">Rotifer</name>
    <dbReference type="NCBI Taxonomy" id="249248"/>
    <lineage>
        <taxon>Eukaryota</taxon>
        <taxon>Metazoa</taxon>
        <taxon>Spiralia</taxon>
        <taxon>Gnathifera</taxon>
        <taxon>Rotifera</taxon>
        <taxon>Eurotatoria</taxon>
        <taxon>Bdelloidea</taxon>
        <taxon>Adinetida</taxon>
        <taxon>Adinetidae</taxon>
        <taxon>Adineta</taxon>
    </lineage>
</organism>
<dbReference type="AlphaFoldDB" id="A0A814XG27"/>
<comment type="caution">
    <text evidence="2">The sequence shown here is derived from an EMBL/GenBank/DDBJ whole genome shotgun (WGS) entry which is preliminary data.</text>
</comment>
<evidence type="ECO:0000313" key="3">
    <source>
        <dbReference type="Proteomes" id="UP000663828"/>
    </source>
</evidence>
<gene>
    <name evidence="2" type="ORF">XAT740_LOCUS24454</name>
</gene>
<feature type="domain" description="DUF6924" evidence="1">
    <location>
        <begin position="7"/>
        <end position="132"/>
    </location>
</feature>
<evidence type="ECO:0000259" key="1">
    <source>
        <dbReference type="Pfam" id="PF21962"/>
    </source>
</evidence>
<proteinExistence type="predicted"/>
<dbReference type="EMBL" id="CAJNOR010001893">
    <property type="protein sequence ID" value="CAF1216114.1"/>
    <property type="molecule type" value="Genomic_DNA"/>
</dbReference>